<dbReference type="SUPFAM" id="SSF56112">
    <property type="entry name" value="Protein kinase-like (PK-like)"/>
    <property type="match status" value="1"/>
</dbReference>
<dbReference type="Gene3D" id="3.80.10.10">
    <property type="entry name" value="Ribonuclease Inhibitor"/>
    <property type="match status" value="1"/>
</dbReference>
<name>A0ABD3A6Y5_9GENT</name>
<keyword evidence="7" id="KW-1185">Reference proteome</keyword>
<comment type="subcellular location">
    <subcellularLocation>
        <location evidence="1">Membrane</location>
        <topology evidence="1">Single-pass membrane protein</topology>
    </subcellularLocation>
</comment>
<evidence type="ECO:0000256" key="3">
    <source>
        <dbReference type="ARBA" id="ARBA00022989"/>
    </source>
</evidence>
<dbReference type="Proteomes" id="UP001630127">
    <property type="component" value="Unassembled WGS sequence"/>
</dbReference>
<sequence length="431" mass="47908">MRILLIQLRLSWITDKNWNPDNRNCKDTRTVQDNAKYSKSRIFNSDVDNKWCFNLTTKRDQDYLVRGTFLSGGLQRTPKGSVFNVSIDATVIGLANSSDDSKKVEEIFKATNDNVNFFLLEGQGVPYISELELRSVTSDYLNREPSSVLNLIDRVDAGNKGGNISSEGHSQWISKPVPGQGLKRSQFGPIINAFEILQVRTLIQETGQGEVDAIMDVKNELHGNNPDNEILTSWLGDPCLPISWPGLSCELVNGSPIITKMNLTSSNSGPVPPSMAKLIHLKELDISRNNFMGDITEIVTSLPNLTKLYFGCNPHLSFRLPANVNRSNLITDYGILSLREQAFLISSNKGKLVFRRKFDANGYPMTKSLTYLHTFSGRTVIHTDVKSSNILLDQSMCAKVADFGFSKYAPQEGDCGISLEVRGTAGYLDPE</sequence>
<dbReference type="InterPro" id="IPR032675">
    <property type="entry name" value="LRR_dom_sf"/>
</dbReference>
<dbReference type="PROSITE" id="PS00108">
    <property type="entry name" value="PROTEIN_KINASE_ST"/>
    <property type="match status" value="1"/>
</dbReference>
<protein>
    <recommendedName>
        <fullName evidence="5">Protein kinase domain-containing protein</fullName>
    </recommendedName>
</protein>
<evidence type="ECO:0000256" key="2">
    <source>
        <dbReference type="ARBA" id="ARBA00022692"/>
    </source>
</evidence>
<dbReference type="Pfam" id="PF00069">
    <property type="entry name" value="Pkinase"/>
    <property type="match status" value="1"/>
</dbReference>
<dbReference type="PROSITE" id="PS50011">
    <property type="entry name" value="PROTEIN_KINASE_DOM"/>
    <property type="match status" value="1"/>
</dbReference>
<dbReference type="InterPro" id="IPR024788">
    <property type="entry name" value="Malectin-like_Carb-bd_dom"/>
</dbReference>
<gene>
    <name evidence="6" type="ORF">ACH5RR_011614</name>
</gene>
<dbReference type="PANTHER" id="PTHR45631">
    <property type="entry name" value="OS07G0107800 PROTEIN-RELATED"/>
    <property type="match status" value="1"/>
</dbReference>
<keyword evidence="2" id="KW-0812">Transmembrane</keyword>
<dbReference type="AlphaFoldDB" id="A0ABD3A6Y5"/>
<reference evidence="6 7" key="1">
    <citation type="submission" date="2024-11" db="EMBL/GenBank/DDBJ databases">
        <title>A near-complete genome assembly of Cinchona calisaya.</title>
        <authorList>
            <person name="Lian D.C."/>
            <person name="Zhao X.W."/>
            <person name="Wei L."/>
        </authorList>
    </citation>
    <scope>NUCLEOTIDE SEQUENCE [LARGE SCALE GENOMIC DNA]</scope>
    <source>
        <tissue evidence="6">Nenye</tissue>
    </source>
</reference>
<dbReference type="PANTHER" id="PTHR45631:SF27">
    <property type="entry name" value="PROTEIN KINASE DOMAIN-CONTAINING PROTEIN"/>
    <property type="match status" value="1"/>
</dbReference>
<keyword evidence="4" id="KW-0472">Membrane</keyword>
<organism evidence="6 7">
    <name type="scientific">Cinchona calisaya</name>
    <dbReference type="NCBI Taxonomy" id="153742"/>
    <lineage>
        <taxon>Eukaryota</taxon>
        <taxon>Viridiplantae</taxon>
        <taxon>Streptophyta</taxon>
        <taxon>Embryophyta</taxon>
        <taxon>Tracheophyta</taxon>
        <taxon>Spermatophyta</taxon>
        <taxon>Magnoliopsida</taxon>
        <taxon>eudicotyledons</taxon>
        <taxon>Gunneridae</taxon>
        <taxon>Pentapetalae</taxon>
        <taxon>asterids</taxon>
        <taxon>lamiids</taxon>
        <taxon>Gentianales</taxon>
        <taxon>Rubiaceae</taxon>
        <taxon>Cinchonoideae</taxon>
        <taxon>Cinchoneae</taxon>
        <taxon>Cinchona</taxon>
    </lineage>
</organism>
<keyword evidence="3" id="KW-1133">Transmembrane helix</keyword>
<evidence type="ECO:0000313" key="6">
    <source>
        <dbReference type="EMBL" id="KAL3526958.1"/>
    </source>
</evidence>
<evidence type="ECO:0000313" key="7">
    <source>
        <dbReference type="Proteomes" id="UP001630127"/>
    </source>
</evidence>
<dbReference type="Pfam" id="PF12819">
    <property type="entry name" value="Malectin_like"/>
    <property type="match status" value="1"/>
</dbReference>
<proteinExistence type="predicted"/>
<dbReference type="Gene3D" id="1.10.510.10">
    <property type="entry name" value="Transferase(Phosphotransferase) domain 1"/>
    <property type="match status" value="1"/>
</dbReference>
<dbReference type="GO" id="GO:0016020">
    <property type="term" value="C:membrane"/>
    <property type="evidence" value="ECO:0007669"/>
    <property type="project" value="UniProtKB-SubCell"/>
</dbReference>
<evidence type="ECO:0000256" key="4">
    <source>
        <dbReference type="ARBA" id="ARBA00023136"/>
    </source>
</evidence>
<dbReference type="InterPro" id="IPR008271">
    <property type="entry name" value="Ser/Thr_kinase_AS"/>
</dbReference>
<dbReference type="SUPFAM" id="SSF52058">
    <property type="entry name" value="L domain-like"/>
    <property type="match status" value="1"/>
</dbReference>
<feature type="domain" description="Protein kinase" evidence="5">
    <location>
        <begin position="200"/>
        <end position="431"/>
    </location>
</feature>
<dbReference type="EMBL" id="JBJUIK010000005">
    <property type="protein sequence ID" value="KAL3526958.1"/>
    <property type="molecule type" value="Genomic_DNA"/>
</dbReference>
<dbReference type="InterPro" id="IPR000719">
    <property type="entry name" value="Prot_kinase_dom"/>
</dbReference>
<evidence type="ECO:0000256" key="1">
    <source>
        <dbReference type="ARBA" id="ARBA00004167"/>
    </source>
</evidence>
<comment type="caution">
    <text evidence="6">The sequence shown here is derived from an EMBL/GenBank/DDBJ whole genome shotgun (WGS) entry which is preliminary data.</text>
</comment>
<evidence type="ECO:0000259" key="5">
    <source>
        <dbReference type="PROSITE" id="PS50011"/>
    </source>
</evidence>
<accession>A0ABD3A6Y5</accession>
<dbReference type="InterPro" id="IPR011009">
    <property type="entry name" value="Kinase-like_dom_sf"/>
</dbReference>